<dbReference type="AlphaFoldDB" id="A0A432GTT4"/>
<feature type="domain" description="FAD/NAD(P)-binding" evidence="8">
    <location>
        <begin position="2"/>
        <end position="194"/>
    </location>
</feature>
<dbReference type="InterPro" id="IPR016156">
    <property type="entry name" value="FAD/NAD-linked_Rdtase_dimer_sf"/>
</dbReference>
<evidence type="ECO:0000256" key="3">
    <source>
        <dbReference type="ARBA" id="ARBA00022630"/>
    </source>
</evidence>
<keyword evidence="5" id="KW-0560">Oxidoreductase</keyword>
<gene>
    <name evidence="9" type="ORF">DSY95_02930</name>
</gene>
<dbReference type="InterPro" id="IPR004099">
    <property type="entry name" value="Pyr_nucl-diS_OxRdtase_dimer"/>
</dbReference>
<keyword evidence="3" id="KW-0285">Flavoprotein</keyword>
<reference evidence="9 10" key="1">
    <citation type="submission" date="2018-06" db="EMBL/GenBank/DDBJ databases">
        <title>Combined omics and stable isotope probing to characterize newly discovered Mariana Back-Arc vent microbial communities.</title>
        <authorList>
            <person name="Trembath-Reichert E."/>
            <person name="Huber J.A."/>
        </authorList>
    </citation>
    <scope>NUCLEOTIDE SEQUENCE [LARGE SCALE GENOMIC DNA]</scope>
    <source>
        <strain evidence="9">MAG 54</strain>
    </source>
</reference>
<comment type="caution">
    <text evidence="9">The sequence shown here is derived from an EMBL/GenBank/DDBJ whole genome shotgun (WGS) entry which is preliminary data.</text>
</comment>
<evidence type="ECO:0000256" key="1">
    <source>
        <dbReference type="ARBA" id="ARBA00001974"/>
    </source>
</evidence>
<dbReference type="GO" id="GO:0050660">
    <property type="term" value="F:flavin adenine dinucleotide binding"/>
    <property type="evidence" value="ECO:0007669"/>
    <property type="project" value="TreeGrafter"/>
</dbReference>
<dbReference type="PRINTS" id="PR00368">
    <property type="entry name" value="FADPNR"/>
</dbReference>
<comment type="cofactor">
    <cofactor evidence="1">
        <name>FAD</name>
        <dbReference type="ChEBI" id="CHEBI:57692"/>
    </cofactor>
</comment>
<evidence type="ECO:0000256" key="5">
    <source>
        <dbReference type="ARBA" id="ARBA00023002"/>
    </source>
</evidence>
<feature type="domain" description="Pyridine nucleotide-disulphide oxidoreductase dimerisation" evidence="7">
    <location>
        <begin position="217"/>
        <end position="325"/>
    </location>
</feature>
<dbReference type="SUPFAM" id="SSF51905">
    <property type="entry name" value="FAD/NAD(P)-binding domain"/>
    <property type="match status" value="1"/>
</dbReference>
<evidence type="ECO:0000256" key="2">
    <source>
        <dbReference type="ARBA" id="ARBA00007532"/>
    </source>
</evidence>
<dbReference type="Pfam" id="PF07992">
    <property type="entry name" value="Pyr_redox_2"/>
    <property type="match status" value="1"/>
</dbReference>
<dbReference type="Gene3D" id="3.50.50.60">
    <property type="entry name" value="FAD/NAD(P)-binding domain"/>
    <property type="match status" value="2"/>
</dbReference>
<evidence type="ECO:0000313" key="9">
    <source>
        <dbReference type="EMBL" id="RTZ86925.1"/>
    </source>
</evidence>
<evidence type="ECO:0000313" key="10">
    <source>
        <dbReference type="Proteomes" id="UP000287719"/>
    </source>
</evidence>
<comment type="similarity">
    <text evidence="2">Belongs to the class-I pyridine nucleotide-disulfide oxidoreductase family.</text>
</comment>
<proteinExistence type="inferred from homology"/>
<evidence type="ECO:0000259" key="7">
    <source>
        <dbReference type="Pfam" id="PF02852"/>
    </source>
</evidence>
<dbReference type="SUPFAM" id="SSF55424">
    <property type="entry name" value="FAD/NAD-linked reductases, dimerisation (C-terminal) domain"/>
    <property type="match status" value="1"/>
</dbReference>
<evidence type="ECO:0000259" key="8">
    <source>
        <dbReference type="Pfam" id="PF07992"/>
    </source>
</evidence>
<dbReference type="FunFam" id="3.30.390.30:FF:000001">
    <property type="entry name" value="Dihydrolipoyl dehydrogenase"/>
    <property type="match status" value="1"/>
</dbReference>
<organism evidence="9 10">
    <name type="scientific">SAR324 cluster bacterium</name>
    <dbReference type="NCBI Taxonomy" id="2024889"/>
    <lineage>
        <taxon>Bacteria</taxon>
        <taxon>Deltaproteobacteria</taxon>
        <taxon>SAR324 cluster</taxon>
    </lineage>
</organism>
<protein>
    <submittedName>
        <fullName evidence="9">Pyridine nucleotide-disulfide oxidoreductase</fullName>
    </submittedName>
</protein>
<keyword evidence="4" id="KW-0274">FAD</keyword>
<feature type="non-terminal residue" evidence="9">
    <location>
        <position position="1"/>
    </location>
</feature>
<dbReference type="InterPro" id="IPR023753">
    <property type="entry name" value="FAD/NAD-binding_dom"/>
</dbReference>
<dbReference type="EMBL" id="QNZJ01000129">
    <property type="protein sequence ID" value="RTZ86925.1"/>
    <property type="molecule type" value="Genomic_DNA"/>
</dbReference>
<accession>A0A432GTT4</accession>
<dbReference type="Pfam" id="PF02852">
    <property type="entry name" value="Pyr_redox_dim"/>
    <property type="match status" value="1"/>
</dbReference>
<dbReference type="Proteomes" id="UP000287719">
    <property type="component" value="Unassembled WGS sequence"/>
</dbReference>
<dbReference type="InterPro" id="IPR036188">
    <property type="entry name" value="FAD/NAD-bd_sf"/>
</dbReference>
<dbReference type="Gene3D" id="3.30.390.30">
    <property type="match status" value="1"/>
</dbReference>
<keyword evidence="6" id="KW-0520">NAD</keyword>
<dbReference type="InterPro" id="IPR050151">
    <property type="entry name" value="Class-I_Pyr_Nuc-Dis_Oxidored"/>
</dbReference>
<evidence type="ECO:0000256" key="4">
    <source>
        <dbReference type="ARBA" id="ARBA00022827"/>
    </source>
</evidence>
<dbReference type="PANTHER" id="PTHR22912">
    <property type="entry name" value="DISULFIDE OXIDOREDUCTASE"/>
    <property type="match status" value="1"/>
</dbReference>
<evidence type="ECO:0000256" key="6">
    <source>
        <dbReference type="ARBA" id="ARBA00023027"/>
    </source>
</evidence>
<dbReference type="GO" id="GO:0006103">
    <property type="term" value="P:2-oxoglutarate metabolic process"/>
    <property type="evidence" value="ECO:0007669"/>
    <property type="project" value="TreeGrafter"/>
</dbReference>
<dbReference type="PRINTS" id="PR00411">
    <property type="entry name" value="PNDRDTASEI"/>
</dbReference>
<dbReference type="GO" id="GO:0004148">
    <property type="term" value="F:dihydrolipoyl dehydrogenase (NADH) activity"/>
    <property type="evidence" value="ECO:0007669"/>
    <property type="project" value="TreeGrafter"/>
</dbReference>
<dbReference type="PANTHER" id="PTHR22912:SF103">
    <property type="entry name" value="DEHYDROGENASE, PUTATIVE-RELATED"/>
    <property type="match status" value="1"/>
</dbReference>
<dbReference type="GO" id="GO:0045252">
    <property type="term" value="C:oxoglutarate dehydrogenase complex"/>
    <property type="evidence" value="ECO:0007669"/>
    <property type="project" value="TreeGrafter"/>
</dbReference>
<name>A0A432GTT4_9DELT</name>
<sequence length="357" mass="39508">TEKVNAENIIIATGSRPRKIPSITIDEDIIMTSDGISSLEEFPESLVILGAGVIGCEFATIFSNFGKTKVHIISKEDRILPFEDPDLAKVIEANLEANGVLIHHESKLDKMEITNGGVEYVLEHPNGEKEVFHAEKALVSVGRVPNIENTGLHEIGMELSESGHIIDNDTQTSISNIYAAGDITADIALVNVGELEGRHAVEKIYGKPKRSVIYENISTIMFLNPEVAGVGMNEQQAQKAELDYRVASYDFRCIPRAIAMRNTQGFFKILVTDDDQMKVLGLRAVGEHASSAIQAVALLIATNKGIEELSELIHPHPSIIEGIQECIRMLLGKSIYKPFIFQEYLQHKRFRDGQYID</sequence>